<protein>
    <submittedName>
        <fullName evidence="1">Uncharacterized protein</fullName>
    </submittedName>
</protein>
<proteinExistence type="predicted"/>
<name>A0ABR2MRY6_9ASPA</name>
<keyword evidence="2" id="KW-1185">Reference proteome</keyword>
<accession>A0ABR2MRY6</accession>
<dbReference type="Proteomes" id="UP001412067">
    <property type="component" value="Unassembled WGS sequence"/>
</dbReference>
<dbReference type="EMBL" id="JBBWWR010000005">
    <property type="protein sequence ID" value="KAK8965723.1"/>
    <property type="molecule type" value="Genomic_DNA"/>
</dbReference>
<reference evidence="1 2" key="1">
    <citation type="journal article" date="2022" name="Nat. Plants">
        <title>Genomes of leafy and leafless Platanthera orchids illuminate the evolution of mycoheterotrophy.</title>
        <authorList>
            <person name="Li M.H."/>
            <person name="Liu K.W."/>
            <person name="Li Z."/>
            <person name="Lu H.C."/>
            <person name="Ye Q.L."/>
            <person name="Zhang D."/>
            <person name="Wang J.Y."/>
            <person name="Li Y.F."/>
            <person name="Zhong Z.M."/>
            <person name="Liu X."/>
            <person name="Yu X."/>
            <person name="Liu D.K."/>
            <person name="Tu X.D."/>
            <person name="Liu B."/>
            <person name="Hao Y."/>
            <person name="Liao X.Y."/>
            <person name="Jiang Y.T."/>
            <person name="Sun W.H."/>
            <person name="Chen J."/>
            <person name="Chen Y.Q."/>
            <person name="Ai Y."/>
            <person name="Zhai J.W."/>
            <person name="Wu S.S."/>
            <person name="Zhou Z."/>
            <person name="Hsiao Y.Y."/>
            <person name="Wu W.L."/>
            <person name="Chen Y.Y."/>
            <person name="Lin Y.F."/>
            <person name="Hsu J.L."/>
            <person name="Li C.Y."/>
            <person name="Wang Z.W."/>
            <person name="Zhao X."/>
            <person name="Zhong W.Y."/>
            <person name="Ma X.K."/>
            <person name="Ma L."/>
            <person name="Huang J."/>
            <person name="Chen G.Z."/>
            <person name="Huang M.Z."/>
            <person name="Huang L."/>
            <person name="Peng D.H."/>
            <person name="Luo Y.B."/>
            <person name="Zou S.Q."/>
            <person name="Chen S.P."/>
            <person name="Lan S."/>
            <person name="Tsai W.C."/>
            <person name="Van de Peer Y."/>
            <person name="Liu Z.J."/>
        </authorList>
    </citation>
    <scope>NUCLEOTIDE SEQUENCE [LARGE SCALE GENOMIC DNA]</scope>
    <source>
        <strain evidence="1">Lor288</strain>
    </source>
</reference>
<comment type="caution">
    <text evidence="1">The sequence shown here is derived from an EMBL/GenBank/DDBJ whole genome shotgun (WGS) entry which is preliminary data.</text>
</comment>
<evidence type="ECO:0000313" key="1">
    <source>
        <dbReference type="EMBL" id="KAK8965723.1"/>
    </source>
</evidence>
<organism evidence="1 2">
    <name type="scientific">Platanthera guangdongensis</name>
    <dbReference type="NCBI Taxonomy" id="2320717"/>
    <lineage>
        <taxon>Eukaryota</taxon>
        <taxon>Viridiplantae</taxon>
        <taxon>Streptophyta</taxon>
        <taxon>Embryophyta</taxon>
        <taxon>Tracheophyta</taxon>
        <taxon>Spermatophyta</taxon>
        <taxon>Magnoliopsida</taxon>
        <taxon>Liliopsida</taxon>
        <taxon>Asparagales</taxon>
        <taxon>Orchidaceae</taxon>
        <taxon>Orchidoideae</taxon>
        <taxon>Orchideae</taxon>
        <taxon>Orchidinae</taxon>
        <taxon>Platanthera</taxon>
    </lineage>
</organism>
<evidence type="ECO:0000313" key="2">
    <source>
        <dbReference type="Proteomes" id="UP001412067"/>
    </source>
</evidence>
<gene>
    <name evidence="1" type="ORF">KSP40_PGU020319</name>
</gene>
<sequence length="156" mass="18220">MCLYRSCSWINENAQKLYLSLPFYESLPFCVWHRHCLWQHLLIRNLIGKPYFDSDAFGMPLIINEWQAEHPDLPNYRKIRKKMRSETDYRKLAAADLEGILNHEALQISENSVLYPNNFLTKLCFPESTLFLSATVHQQLSISNNPTKRSLSISGD</sequence>